<proteinExistence type="predicted"/>
<evidence type="ECO:0000256" key="1">
    <source>
        <dbReference type="SAM" id="MobiDB-lite"/>
    </source>
</evidence>
<dbReference type="EMBL" id="QGNW01000065">
    <property type="protein sequence ID" value="RVX03542.1"/>
    <property type="molecule type" value="Genomic_DNA"/>
</dbReference>
<dbReference type="AlphaFoldDB" id="A0A438J3M7"/>
<gene>
    <name evidence="2" type="ORF">CK203_027838</name>
</gene>
<evidence type="ECO:0000313" key="3">
    <source>
        <dbReference type="Proteomes" id="UP000288805"/>
    </source>
</evidence>
<evidence type="ECO:0000313" key="2">
    <source>
        <dbReference type="EMBL" id="RVX03542.1"/>
    </source>
</evidence>
<accession>A0A438J3M7</accession>
<name>A0A438J3M7_VITVI</name>
<dbReference type="Proteomes" id="UP000288805">
    <property type="component" value="Unassembled WGS sequence"/>
</dbReference>
<comment type="caution">
    <text evidence="2">The sequence shown here is derived from an EMBL/GenBank/DDBJ whole genome shotgun (WGS) entry which is preliminary data.</text>
</comment>
<feature type="region of interest" description="Disordered" evidence="1">
    <location>
        <begin position="1"/>
        <end position="34"/>
    </location>
</feature>
<organism evidence="2 3">
    <name type="scientific">Vitis vinifera</name>
    <name type="common">Grape</name>
    <dbReference type="NCBI Taxonomy" id="29760"/>
    <lineage>
        <taxon>Eukaryota</taxon>
        <taxon>Viridiplantae</taxon>
        <taxon>Streptophyta</taxon>
        <taxon>Embryophyta</taxon>
        <taxon>Tracheophyta</taxon>
        <taxon>Spermatophyta</taxon>
        <taxon>Magnoliopsida</taxon>
        <taxon>eudicotyledons</taxon>
        <taxon>Gunneridae</taxon>
        <taxon>Pentapetalae</taxon>
        <taxon>rosids</taxon>
        <taxon>Vitales</taxon>
        <taxon>Vitaceae</taxon>
        <taxon>Viteae</taxon>
        <taxon>Vitis</taxon>
    </lineage>
</organism>
<sequence length="238" mass="26142">MLPKCRGSKALIKGSSSRTPKGARGENLPINPPVQPPSIPKALVKTSIDGIHFNCFLNKIHLESFLNTPIPALFVELVTPKVIVDVLGIPLVEAFSMSQLEITSELLDRVSIDLWGEVRDICKKGCILLSRILHQEPISLASCILDEMIVRGDPSVSKKEVLPYDILITKNFQRAGVEFSVNSFFLEPMGPIDTSSWNQSPGRIKDALGSKKEVCRHRAKSKIVESDLDSTINSSVLA</sequence>
<reference evidence="2 3" key="1">
    <citation type="journal article" date="2018" name="PLoS Genet.">
        <title>Population sequencing reveals clonal diversity and ancestral inbreeding in the grapevine cultivar Chardonnay.</title>
        <authorList>
            <person name="Roach M.J."/>
            <person name="Johnson D.L."/>
            <person name="Bohlmann J."/>
            <person name="van Vuuren H.J."/>
            <person name="Jones S.J."/>
            <person name="Pretorius I.S."/>
            <person name="Schmidt S.A."/>
            <person name="Borneman A.R."/>
        </authorList>
    </citation>
    <scope>NUCLEOTIDE SEQUENCE [LARGE SCALE GENOMIC DNA]</scope>
    <source>
        <strain evidence="3">cv. Chardonnay</strain>
        <tissue evidence="2">Leaf</tissue>
    </source>
</reference>
<protein>
    <submittedName>
        <fullName evidence="2">Uncharacterized protein</fullName>
    </submittedName>
</protein>